<comment type="function">
    <text evidence="5">Part of an ABC transporter complex. Transmembrane domains (TMD) form a pore in the inner membrane and the ATP-binding domain (NBD) is responsible for energy generation.</text>
</comment>
<dbReference type="PROSITE" id="PS50893">
    <property type="entry name" value="ABC_TRANSPORTER_2"/>
    <property type="match status" value="1"/>
</dbReference>
<reference evidence="9" key="1">
    <citation type="submission" date="2018-11" db="EMBL/GenBank/DDBJ databases">
        <title>Phylogenetic, genomic, and biogeographic characterization of a novel and ubiquitous marine invertebrate-associated Rickettsiales parasite, Candidatus Marinoinvertebrata rohwerii, gen. nov., sp. nov.</title>
        <authorList>
            <person name="Klinges J.G."/>
            <person name="Rosales S.M."/>
            <person name="Mcminds R."/>
            <person name="Shaver E.C."/>
            <person name="Shantz A."/>
            <person name="Peters E.C."/>
            <person name="Burkepile D.E."/>
            <person name="Silliman B.R."/>
            <person name="Vega Thurber R.L."/>
        </authorList>
    </citation>
    <scope>NUCLEOTIDE SEQUENCE [LARGE SCALE GENOMIC DNA]</scope>
    <source>
        <strain evidence="9">a_cerv_44</strain>
    </source>
</reference>
<dbReference type="SUPFAM" id="SSF52540">
    <property type="entry name" value="P-loop containing nucleoside triphosphate hydrolases"/>
    <property type="match status" value="1"/>
</dbReference>
<dbReference type="Pfam" id="PF00005">
    <property type="entry name" value="ABC_tran"/>
    <property type="match status" value="1"/>
</dbReference>
<evidence type="ECO:0000256" key="2">
    <source>
        <dbReference type="ARBA" id="ARBA00022519"/>
    </source>
</evidence>
<evidence type="ECO:0000256" key="3">
    <source>
        <dbReference type="ARBA" id="ARBA00022741"/>
    </source>
</evidence>
<keyword evidence="2" id="KW-0997">Cell inner membrane</keyword>
<evidence type="ECO:0000256" key="6">
    <source>
        <dbReference type="ARBA" id="ARBA00038388"/>
    </source>
</evidence>
<evidence type="ECO:0000256" key="1">
    <source>
        <dbReference type="ARBA" id="ARBA00022448"/>
    </source>
</evidence>
<dbReference type="OrthoDB" id="9802264at2"/>
<keyword evidence="2" id="KW-0472">Membrane</keyword>
<dbReference type="GO" id="GO:0022857">
    <property type="term" value="F:transmembrane transporter activity"/>
    <property type="evidence" value="ECO:0007669"/>
    <property type="project" value="UniProtKB-ARBA"/>
</dbReference>
<dbReference type="RefSeq" id="WP_126044702.1">
    <property type="nucleotide sequence ID" value="NZ_RXFM01000035.1"/>
</dbReference>
<name>A0A3R9Y9Y8_9RICK</name>
<evidence type="ECO:0000256" key="4">
    <source>
        <dbReference type="ARBA" id="ARBA00022840"/>
    </source>
</evidence>
<keyword evidence="2" id="KW-1003">Cell membrane</keyword>
<keyword evidence="1" id="KW-0813">Transport</keyword>
<keyword evidence="3" id="KW-0547">Nucleotide-binding</keyword>
<gene>
    <name evidence="8" type="ORF">EIC27_03190</name>
</gene>
<dbReference type="PANTHER" id="PTHR42798:SF7">
    <property type="entry name" value="ALPHA-D-RIBOSE 1-METHYLPHOSPHONATE 5-TRIPHOSPHATE SYNTHASE SUBUNIT PHNL"/>
    <property type="match status" value="1"/>
</dbReference>
<protein>
    <submittedName>
        <fullName evidence="8">ABC transporter ATP-binding protein</fullName>
    </submittedName>
</protein>
<dbReference type="SMART" id="SM00382">
    <property type="entry name" value="AAA"/>
    <property type="match status" value="1"/>
</dbReference>
<dbReference type="FunFam" id="3.40.50.300:FF:000032">
    <property type="entry name" value="Export ABC transporter ATP-binding protein"/>
    <property type="match status" value="1"/>
</dbReference>
<comment type="caution">
    <text evidence="8">The sequence shown here is derived from an EMBL/GenBank/DDBJ whole genome shotgun (WGS) entry which is preliminary data.</text>
</comment>
<evidence type="ECO:0000313" key="8">
    <source>
        <dbReference type="EMBL" id="RST67336.1"/>
    </source>
</evidence>
<dbReference type="GO" id="GO:0016887">
    <property type="term" value="F:ATP hydrolysis activity"/>
    <property type="evidence" value="ECO:0007669"/>
    <property type="project" value="InterPro"/>
</dbReference>
<proteinExistence type="inferred from homology"/>
<dbReference type="InterPro" id="IPR017911">
    <property type="entry name" value="MacB-like_ATP-bd"/>
</dbReference>
<dbReference type="AlphaFoldDB" id="A0A3R9Y9Y8"/>
<evidence type="ECO:0000256" key="5">
    <source>
        <dbReference type="ARBA" id="ARBA00024725"/>
    </source>
</evidence>
<evidence type="ECO:0000313" key="9">
    <source>
        <dbReference type="Proteomes" id="UP000279470"/>
    </source>
</evidence>
<keyword evidence="4 8" id="KW-0067">ATP-binding</keyword>
<dbReference type="CDD" id="cd03255">
    <property type="entry name" value="ABC_MJ0796_LolCDE_FtsE"/>
    <property type="match status" value="1"/>
</dbReference>
<feature type="domain" description="ABC transporter" evidence="7">
    <location>
        <begin position="5"/>
        <end position="225"/>
    </location>
</feature>
<dbReference type="GO" id="GO:0098796">
    <property type="term" value="C:membrane protein complex"/>
    <property type="evidence" value="ECO:0007669"/>
    <property type="project" value="UniProtKB-ARBA"/>
</dbReference>
<accession>A0A3R9Y9Y8</accession>
<dbReference type="PANTHER" id="PTHR42798">
    <property type="entry name" value="LIPOPROTEIN-RELEASING SYSTEM ATP-BINDING PROTEIN LOLD"/>
    <property type="match status" value="1"/>
</dbReference>
<keyword evidence="9" id="KW-1185">Reference proteome</keyword>
<dbReference type="InterPro" id="IPR017871">
    <property type="entry name" value="ABC_transporter-like_CS"/>
</dbReference>
<evidence type="ECO:0000259" key="7">
    <source>
        <dbReference type="PROSITE" id="PS50893"/>
    </source>
</evidence>
<dbReference type="Proteomes" id="UP000279470">
    <property type="component" value="Unassembled WGS sequence"/>
</dbReference>
<sequence length="226" mass="24958">MACLISLKNISKSYIFNKENYKVLKAINLDIKQGEAISIIGPSGSGKSTLLKLIGLLDIPNSGTITINGIDCEKISESKQTILRREFIGFIFQSYNLLPDFTALENVIIPQSILGIGSNKATAVAKELFKELKIEDKVNNYPNQLSGGEQQRVAIARSLINKPKLVLADEPTGNLDVTNTKNISKILRSVSKKYKITTIIVTHDMDVAKNSDKIYSLKDGNLEFQK</sequence>
<comment type="similarity">
    <text evidence="6">Belongs to the ABC transporter superfamily. Macrolide exporter (TC 3.A.1.122) family.</text>
</comment>
<dbReference type="EMBL" id="RXFM01000035">
    <property type="protein sequence ID" value="RST67336.1"/>
    <property type="molecule type" value="Genomic_DNA"/>
</dbReference>
<dbReference type="Gene3D" id="3.40.50.300">
    <property type="entry name" value="P-loop containing nucleotide triphosphate hydrolases"/>
    <property type="match status" value="1"/>
</dbReference>
<dbReference type="PROSITE" id="PS00211">
    <property type="entry name" value="ABC_TRANSPORTER_1"/>
    <property type="match status" value="1"/>
</dbReference>
<dbReference type="GO" id="GO:0005524">
    <property type="term" value="F:ATP binding"/>
    <property type="evidence" value="ECO:0007669"/>
    <property type="project" value="UniProtKB-KW"/>
</dbReference>
<organism evidence="8 9">
    <name type="scientific">Candidatus Aquarickettsia rohweri</name>
    <dbReference type="NCBI Taxonomy" id="2602574"/>
    <lineage>
        <taxon>Bacteria</taxon>
        <taxon>Pseudomonadati</taxon>
        <taxon>Pseudomonadota</taxon>
        <taxon>Alphaproteobacteria</taxon>
        <taxon>Rickettsiales</taxon>
        <taxon>Candidatus Midichloriaceae</taxon>
        <taxon>Candidatus Aquarickettsia</taxon>
    </lineage>
</organism>
<dbReference type="InterPro" id="IPR027417">
    <property type="entry name" value="P-loop_NTPase"/>
</dbReference>
<dbReference type="InterPro" id="IPR003439">
    <property type="entry name" value="ABC_transporter-like_ATP-bd"/>
</dbReference>
<dbReference type="InterPro" id="IPR003593">
    <property type="entry name" value="AAA+_ATPase"/>
</dbReference>